<evidence type="ECO:0000313" key="1">
    <source>
        <dbReference type="Proteomes" id="UP000095286"/>
    </source>
</evidence>
<accession>A0AC35U818</accession>
<dbReference type="Proteomes" id="UP000095286">
    <property type="component" value="Unplaced"/>
</dbReference>
<name>A0AC35U818_9BILA</name>
<organism evidence="1 2">
    <name type="scientific">Rhabditophanes sp. KR3021</name>
    <dbReference type="NCBI Taxonomy" id="114890"/>
    <lineage>
        <taxon>Eukaryota</taxon>
        <taxon>Metazoa</taxon>
        <taxon>Ecdysozoa</taxon>
        <taxon>Nematoda</taxon>
        <taxon>Chromadorea</taxon>
        <taxon>Rhabditida</taxon>
        <taxon>Tylenchina</taxon>
        <taxon>Panagrolaimomorpha</taxon>
        <taxon>Strongyloidoidea</taxon>
        <taxon>Alloionematidae</taxon>
        <taxon>Rhabditophanes</taxon>
    </lineage>
</organism>
<dbReference type="WBParaSite" id="RSKR_0000860500.1">
    <property type="protein sequence ID" value="RSKR_0000860500.1"/>
    <property type="gene ID" value="RSKR_0000860500"/>
</dbReference>
<proteinExistence type="predicted"/>
<protein>
    <submittedName>
        <fullName evidence="2">Rab-GAP TBC domain-containing protein</fullName>
    </submittedName>
</protein>
<evidence type="ECO:0000313" key="2">
    <source>
        <dbReference type="WBParaSite" id="RSKR_0000860500.1"/>
    </source>
</evidence>
<reference evidence="2" key="1">
    <citation type="submission" date="2016-11" db="UniProtKB">
        <authorList>
            <consortium name="WormBaseParasite"/>
        </authorList>
    </citation>
    <scope>IDENTIFICATION</scope>
    <source>
        <strain evidence="2">KR3021</strain>
    </source>
</reference>
<sequence length="501" mass="57840">MNREWNQGSAAPGSVKPVYGAQYPPLNRQYASQTSNLRGESSNDKNVIKFMKYETSANESWDADLKVDSKLASTSAQKVIQQHINSLGGGQTRDEVLMPNCYPSLKKRDTKAHAMQCLALQKEPLPGMQTISTSESSLYPILNPQAGGTKSELLKNADQNRFDRLCKMFGVDIHGKRVEGMIVPETINIEQLRNDSWMGIPTKLRPHAWRVLSDYLPTHSSNRQVTLDKKRKDYINLVNEYFHTRFDQGLESIFKQIQIDIPRMFPFKDLFKQKLVQEIFEKLLYIWAIRHPACGYVQGINEIFTPFFVVFLTEYISEDVDVFTFDVKSLTKEQIDIVEADTFWCVSSILDTILENYTNEQPGIQLKILKLKHMMSKIDKPLHNHLMNNQVEYLQFVFRWMNNLLMREIPFPCTVRLWDTYLSEKSGFSNFHVYVCAAILRHFSSMILEQKDFQGIMLLLQNLPTDHWSDRNVCELTAHAFSLMCVFDGAKNHFTGSSDTK</sequence>